<dbReference type="KEGG" id="phn:PAEH1_08995"/>
<protein>
    <submittedName>
        <fullName evidence="1">Uncharacterized protein</fullName>
    </submittedName>
</protein>
<accession>A0A1U9K0U8</accession>
<proteinExistence type="predicted"/>
<dbReference type="OrthoDB" id="9757917at2"/>
<dbReference type="AlphaFoldDB" id="A0A1U9K0U8"/>
<gene>
    <name evidence="1" type="ORF">PAEH1_08995</name>
</gene>
<name>A0A1U9K0U8_9BURK</name>
<evidence type="ECO:0000313" key="1">
    <source>
        <dbReference type="EMBL" id="AQS51661.1"/>
    </source>
</evidence>
<dbReference type="Proteomes" id="UP000189369">
    <property type="component" value="Chromosome"/>
</dbReference>
<sequence>MVTLPPSLDRTIARDFIAVSAQDGVQEWGDPYLVSASSAQRLADRAGRFMAQIGERNVGIPLLVHRRCTNPMFSIANKIAYDNRWLWVSV</sequence>
<dbReference type="EMBL" id="CP019697">
    <property type="protein sequence ID" value="AQS51661.1"/>
    <property type="molecule type" value="Genomic_DNA"/>
</dbReference>
<evidence type="ECO:0000313" key="2">
    <source>
        <dbReference type="Proteomes" id="UP000189369"/>
    </source>
</evidence>
<reference evidence="1 2" key="1">
    <citation type="submission" date="2017-01" db="EMBL/GenBank/DDBJ databases">
        <title>Complete Genome Sequence of Paenalcaligenes hominis, Isolated from a paraplegic Patient with neurogenic bladder.</title>
        <authorList>
            <person name="Mukhopadhyay R."/>
            <person name="Joaquin J."/>
            <person name="Hogue R."/>
            <person name="Kilaru A."/>
            <person name="Jospin G."/>
            <person name="Mars K."/>
            <person name="Eisen J.A."/>
            <person name="Chaturvedi V."/>
        </authorList>
    </citation>
    <scope>NUCLEOTIDE SEQUENCE [LARGE SCALE GENOMIC DNA]</scope>
    <source>
        <strain evidence="1 2">15S00501</strain>
    </source>
</reference>
<organism evidence="1 2">
    <name type="scientific">Paenalcaligenes hominis</name>
    <dbReference type="NCBI Taxonomy" id="643674"/>
    <lineage>
        <taxon>Bacteria</taxon>
        <taxon>Pseudomonadati</taxon>
        <taxon>Pseudomonadota</taxon>
        <taxon>Betaproteobacteria</taxon>
        <taxon>Burkholderiales</taxon>
        <taxon>Alcaligenaceae</taxon>
        <taxon>Paenalcaligenes</taxon>
    </lineage>
</organism>